<protein>
    <submittedName>
        <fullName evidence="3">Uncharacterized protein</fullName>
    </submittedName>
</protein>
<accession>R0KT48</accession>
<keyword evidence="4" id="KW-1185">Reference proteome</keyword>
<feature type="transmembrane region" description="Helical" evidence="2">
    <location>
        <begin position="80"/>
        <end position="99"/>
    </location>
</feature>
<feature type="coiled-coil region" evidence="1">
    <location>
        <begin position="17"/>
        <end position="54"/>
    </location>
</feature>
<keyword evidence="2" id="KW-1133">Transmembrane helix</keyword>
<evidence type="ECO:0000313" key="4">
    <source>
        <dbReference type="Proteomes" id="UP000016927"/>
    </source>
</evidence>
<evidence type="ECO:0000256" key="2">
    <source>
        <dbReference type="SAM" id="Phobius"/>
    </source>
</evidence>
<organism evidence="3 4">
    <name type="scientific">Nosema bombycis (strain CQ1 / CVCC 102059)</name>
    <name type="common">Microsporidian parasite</name>
    <name type="synonym">Pebrine of silkworm</name>
    <dbReference type="NCBI Taxonomy" id="578461"/>
    <lineage>
        <taxon>Eukaryota</taxon>
        <taxon>Fungi</taxon>
        <taxon>Fungi incertae sedis</taxon>
        <taxon>Microsporidia</taxon>
        <taxon>Nosematidae</taxon>
        <taxon>Nosema</taxon>
    </lineage>
</organism>
<dbReference type="VEuPathDB" id="MicrosporidiaDB:NBO_48g0011"/>
<dbReference type="EMBL" id="KB908956">
    <property type="protein sequence ID" value="EOB13961.1"/>
    <property type="molecule type" value="Genomic_DNA"/>
</dbReference>
<dbReference type="AlphaFoldDB" id="R0KT48"/>
<gene>
    <name evidence="3" type="ORF">NBO_48g0011</name>
</gene>
<evidence type="ECO:0000256" key="1">
    <source>
        <dbReference type="SAM" id="Coils"/>
    </source>
</evidence>
<sequence length="100" mass="11898">MKHVLCHFIWNYQLNNMNKLEETINVAQYAEKELEQIMNEVELQSEKLLNIQKKSGMSRSKLYVSERILENVIKLSKTRVIFITLFFGLVFTLIIFCKIK</sequence>
<dbReference type="Proteomes" id="UP000016927">
    <property type="component" value="Unassembled WGS sequence"/>
</dbReference>
<evidence type="ECO:0000313" key="3">
    <source>
        <dbReference type="EMBL" id="EOB13961.1"/>
    </source>
</evidence>
<keyword evidence="2" id="KW-0812">Transmembrane</keyword>
<proteinExistence type="predicted"/>
<keyword evidence="2" id="KW-0472">Membrane</keyword>
<dbReference type="OrthoDB" id="2192122at2759"/>
<keyword evidence="1" id="KW-0175">Coiled coil</keyword>
<dbReference type="HOGENOM" id="CLU_2306870_0_0_1"/>
<name>R0KT48_NOSB1</name>
<reference evidence="3 4" key="1">
    <citation type="journal article" date="2013" name="BMC Genomics">
        <title>Comparative genomics of parasitic silkworm microsporidia reveal an association between genome expansion and host adaptation.</title>
        <authorList>
            <person name="Pan G."/>
            <person name="Xu J."/>
            <person name="Li T."/>
            <person name="Xia Q."/>
            <person name="Liu S.L."/>
            <person name="Zhang G."/>
            <person name="Li S."/>
            <person name="Li C."/>
            <person name="Liu H."/>
            <person name="Yang L."/>
            <person name="Liu T."/>
            <person name="Zhang X."/>
            <person name="Wu Z."/>
            <person name="Fan W."/>
            <person name="Dang X."/>
            <person name="Xiang H."/>
            <person name="Tao M."/>
            <person name="Li Y."/>
            <person name="Hu J."/>
            <person name="Li Z."/>
            <person name="Lin L."/>
            <person name="Luo J."/>
            <person name="Geng L."/>
            <person name="Wang L."/>
            <person name="Long M."/>
            <person name="Wan Y."/>
            <person name="He N."/>
            <person name="Zhang Z."/>
            <person name="Lu C."/>
            <person name="Keeling P.J."/>
            <person name="Wang J."/>
            <person name="Xiang Z."/>
            <person name="Zhou Z."/>
        </authorList>
    </citation>
    <scope>NUCLEOTIDE SEQUENCE [LARGE SCALE GENOMIC DNA]</scope>
    <source>
        <strain evidence="4">CQ1 / CVCC 102059</strain>
    </source>
</reference>